<reference evidence="6" key="1">
    <citation type="journal article" date="2019" name="Int. J. Syst. Evol. Microbiol.">
        <title>The Global Catalogue of Microorganisms (GCM) 10K type strain sequencing project: providing services to taxonomists for standard genome sequencing and annotation.</title>
        <authorList>
            <consortium name="The Broad Institute Genomics Platform"/>
            <consortium name="The Broad Institute Genome Sequencing Center for Infectious Disease"/>
            <person name="Wu L."/>
            <person name="Ma J."/>
        </authorList>
    </citation>
    <scope>NUCLEOTIDE SEQUENCE [LARGE SCALE GENOMIC DNA]</scope>
    <source>
        <strain evidence="6">CCUG 53903</strain>
    </source>
</reference>
<sequence length="566" mass="61115">MKHSHTVAAALVVAMTAALAGPAAAEPNTGAVATADDPVTHKENDRVPEGAAWTQHYFPSSDGSDVQLHADVLLPEGLATGAKVPVILSAGAYFGHSGQMGLEGWKHTGPSNRFHDLIKGTDLFKRGYALVMVDVRGFGGSTGCLDFAGPGEQADVKAAIGWAASRPWSTGAVGMYGKSYDAITGLIGNNLDQDALKAVVAQEPIWDLYRNIRSNGVPRSTGVTVADTYNKIAGLPPMPDDDPRYRANATYEKTHPLCAAENTIGYQTGDRESAYWKARDLAEHAKGSDTPLFVTQGLLEWNTEPEAIQEYLANHQGPERGWLGPWDHVRGNDRIADGRLAMGREGWFKETMSFYDHYLKGIKPSVDHPAYAIQDSTGKWRAQDTWPVADRSATLRLPGGSYLDDGAEGGPTAGNTFVRWSKPLARTTRVTGTPRISLTTRQHGNIMIKLYDVAPDGTAVMFDEQVSVLDTGKTAFDLKSTDWTLPAGHSLAVEIGTIQPAGDWLDTPTRQTINVTGPRLELALNNPADDTPTQGDPAPYLDTYRKTWTKKLPIGTPAFTVPTGKR</sequence>
<feature type="domain" description="Xaa-Pro dipeptidyl-peptidase C-terminal" evidence="4">
    <location>
        <begin position="352"/>
        <end position="542"/>
    </location>
</feature>
<dbReference type="NCBIfam" id="TIGR00976">
    <property type="entry name" value="CocE_NonD"/>
    <property type="match status" value="2"/>
</dbReference>
<dbReference type="InterPro" id="IPR005674">
    <property type="entry name" value="CocE/Ser_esterase"/>
</dbReference>
<proteinExistence type="predicted"/>
<dbReference type="InterPro" id="IPR000383">
    <property type="entry name" value="Xaa-Pro-like_dom"/>
</dbReference>
<dbReference type="SMART" id="SM00939">
    <property type="entry name" value="PepX_C"/>
    <property type="match status" value="1"/>
</dbReference>
<evidence type="ECO:0000259" key="4">
    <source>
        <dbReference type="SMART" id="SM00939"/>
    </source>
</evidence>
<dbReference type="InterPro" id="IPR008979">
    <property type="entry name" value="Galactose-bd-like_sf"/>
</dbReference>
<dbReference type="EMBL" id="JBHSPA010000097">
    <property type="protein sequence ID" value="MFC5833733.1"/>
    <property type="molecule type" value="Genomic_DNA"/>
</dbReference>
<evidence type="ECO:0000256" key="3">
    <source>
        <dbReference type="SAM" id="SignalP"/>
    </source>
</evidence>
<dbReference type="GO" id="GO:0016787">
    <property type="term" value="F:hydrolase activity"/>
    <property type="evidence" value="ECO:0007669"/>
    <property type="project" value="UniProtKB-KW"/>
</dbReference>
<dbReference type="InterPro" id="IPR013736">
    <property type="entry name" value="Xaa-Pro_dipept_C"/>
</dbReference>
<feature type="signal peptide" evidence="3">
    <location>
        <begin position="1"/>
        <end position="25"/>
    </location>
</feature>
<dbReference type="SUPFAM" id="SSF53474">
    <property type="entry name" value="alpha/beta-Hydrolases"/>
    <property type="match status" value="1"/>
</dbReference>
<dbReference type="Proteomes" id="UP001596058">
    <property type="component" value="Unassembled WGS sequence"/>
</dbReference>
<keyword evidence="1 5" id="KW-0378">Hydrolase</keyword>
<organism evidence="5 6">
    <name type="scientific">Nonomuraea insulae</name>
    <dbReference type="NCBI Taxonomy" id="1616787"/>
    <lineage>
        <taxon>Bacteria</taxon>
        <taxon>Bacillati</taxon>
        <taxon>Actinomycetota</taxon>
        <taxon>Actinomycetes</taxon>
        <taxon>Streptosporangiales</taxon>
        <taxon>Streptosporangiaceae</taxon>
        <taxon>Nonomuraea</taxon>
    </lineage>
</organism>
<name>A0ABW1DA41_9ACTN</name>
<feature type="region of interest" description="Disordered" evidence="2">
    <location>
        <begin position="24"/>
        <end position="44"/>
    </location>
</feature>
<evidence type="ECO:0000313" key="5">
    <source>
        <dbReference type="EMBL" id="MFC5833733.1"/>
    </source>
</evidence>
<dbReference type="InterPro" id="IPR029058">
    <property type="entry name" value="AB_hydrolase_fold"/>
</dbReference>
<dbReference type="Pfam" id="PF02129">
    <property type="entry name" value="Peptidase_S15"/>
    <property type="match status" value="1"/>
</dbReference>
<evidence type="ECO:0000256" key="1">
    <source>
        <dbReference type="ARBA" id="ARBA00022801"/>
    </source>
</evidence>
<feature type="chain" id="PRO_5046950488" evidence="3">
    <location>
        <begin position="26"/>
        <end position="566"/>
    </location>
</feature>
<comment type="caution">
    <text evidence="5">The sequence shown here is derived from an EMBL/GenBank/DDBJ whole genome shotgun (WGS) entry which is preliminary data.</text>
</comment>
<evidence type="ECO:0000256" key="2">
    <source>
        <dbReference type="SAM" id="MobiDB-lite"/>
    </source>
</evidence>
<dbReference type="SUPFAM" id="SSF49785">
    <property type="entry name" value="Galactose-binding domain-like"/>
    <property type="match status" value="1"/>
</dbReference>
<accession>A0ABW1DA41</accession>
<keyword evidence="6" id="KW-1185">Reference proteome</keyword>
<keyword evidence="3" id="KW-0732">Signal</keyword>
<dbReference type="Gene3D" id="3.40.50.1820">
    <property type="entry name" value="alpha/beta hydrolase"/>
    <property type="match status" value="2"/>
</dbReference>
<dbReference type="RefSeq" id="WP_379523155.1">
    <property type="nucleotide sequence ID" value="NZ_JBHSPA010000097.1"/>
</dbReference>
<gene>
    <name evidence="5" type="ORF">ACFPZ3_58675</name>
</gene>
<protein>
    <submittedName>
        <fullName evidence="5">CocE/NonD family hydrolase</fullName>
    </submittedName>
</protein>
<evidence type="ECO:0000313" key="6">
    <source>
        <dbReference type="Proteomes" id="UP001596058"/>
    </source>
</evidence>